<proteinExistence type="predicted"/>
<reference evidence="2 3" key="1">
    <citation type="submission" date="2020-09" db="EMBL/GenBank/DDBJ databases">
        <title>Bombella mellium and Bombella favum sp. nov., two novel species isolated from honey of Apis mellifera.</title>
        <authorList>
            <person name="Hilgarth M."/>
            <person name="Redwitz J."/>
            <person name="Ehrmann M.A."/>
            <person name="Vogel R.F."/>
            <person name="Jakob F."/>
        </authorList>
    </citation>
    <scope>NUCLEOTIDE SEQUENCE [LARGE SCALE GENOMIC DNA]</scope>
    <source>
        <strain evidence="2 3">MRM1</strain>
    </source>
</reference>
<keyword evidence="1" id="KW-0472">Membrane</keyword>
<organism evidence="2 3">
    <name type="scientific">Bombella apis</name>
    <dbReference type="NCBI Taxonomy" id="1785988"/>
    <lineage>
        <taxon>Bacteria</taxon>
        <taxon>Pseudomonadati</taxon>
        <taxon>Pseudomonadota</taxon>
        <taxon>Alphaproteobacteria</taxon>
        <taxon>Acetobacterales</taxon>
        <taxon>Acetobacteraceae</taxon>
        <taxon>Bombella</taxon>
    </lineage>
</organism>
<name>A0ABR9MRV4_9PROT</name>
<feature type="transmembrane region" description="Helical" evidence="1">
    <location>
        <begin position="13"/>
        <end position="30"/>
    </location>
</feature>
<keyword evidence="1" id="KW-0812">Transmembrane</keyword>
<evidence type="ECO:0000313" key="3">
    <source>
        <dbReference type="Proteomes" id="UP000599085"/>
    </source>
</evidence>
<evidence type="ECO:0000256" key="1">
    <source>
        <dbReference type="SAM" id="Phobius"/>
    </source>
</evidence>
<evidence type="ECO:0000313" key="2">
    <source>
        <dbReference type="EMBL" id="MBE1723975.1"/>
    </source>
</evidence>
<keyword evidence="3" id="KW-1185">Reference proteome</keyword>
<protein>
    <submittedName>
        <fullName evidence="2">Uncharacterized protein</fullName>
    </submittedName>
</protein>
<accession>A0ABR9MRV4</accession>
<gene>
    <name evidence="2" type="ORF">IGM82_06090</name>
</gene>
<comment type="caution">
    <text evidence="2">The sequence shown here is derived from an EMBL/GenBank/DDBJ whole genome shotgun (WGS) entry which is preliminary data.</text>
</comment>
<dbReference type="EMBL" id="JADAQV010000003">
    <property type="protein sequence ID" value="MBE1723975.1"/>
    <property type="molecule type" value="Genomic_DNA"/>
</dbReference>
<sequence>MAIEYVAADLGEATVGLAYSIAGAAIDVLMSSRKRRQMNETNIAYS</sequence>
<keyword evidence="1" id="KW-1133">Transmembrane helix</keyword>
<dbReference type="RefSeq" id="WP_192848513.1">
    <property type="nucleotide sequence ID" value="NZ_JADAQV010000003.1"/>
</dbReference>
<dbReference type="Proteomes" id="UP000599085">
    <property type="component" value="Unassembled WGS sequence"/>
</dbReference>